<evidence type="ECO:0000256" key="12">
    <source>
        <dbReference type="SAM" id="MobiDB-lite"/>
    </source>
</evidence>
<feature type="binding site" evidence="11">
    <location>
        <position position="58"/>
    </location>
    <ligand>
        <name>substrate</name>
    </ligand>
</feature>
<evidence type="ECO:0000256" key="1">
    <source>
        <dbReference type="ARBA" id="ARBA00001771"/>
    </source>
</evidence>
<dbReference type="GO" id="GO:0009228">
    <property type="term" value="P:thiamine biosynthetic process"/>
    <property type="evidence" value="ECO:0007669"/>
    <property type="project" value="UniProtKB-KW"/>
</dbReference>
<dbReference type="RefSeq" id="WP_317140888.1">
    <property type="nucleotide sequence ID" value="NZ_CP118157.1"/>
</dbReference>
<dbReference type="EMBL" id="CP118157">
    <property type="protein sequence ID" value="WOF24415.1"/>
    <property type="molecule type" value="Genomic_DNA"/>
</dbReference>
<dbReference type="KEGG" id="mbet:N8K70_07050"/>
<dbReference type="Gene3D" id="3.40.1190.20">
    <property type="match status" value="1"/>
</dbReference>
<evidence type="ECO:0000256" key="10">
    <source>
        <dbReference type="ARBA" id="ARBA00022977"/>
    </source>
</evidence>
<evidence type="ECO:0000256" key="9">
    <source>
        <dbReference type="ARBA" id="ARBA00022842"/>
    </source>
</evidence>
<evidence type="ECO:0000256" key="8">
    <source>
        <dbReference type="ARBA" id="ARBA00022840"/>
    </source>
</evidence>
<dbReference type="SUPFAM" id="SSF53613">
    <property type="entry name" value="Ribokinase-like"/>
    <property type="match status" value="1"/>
</dbReference>
<keyword evidence="6 11" id="KW-0547">Nucleotide-binding</keyword>
<evidence type="ECO:0000256" key="11">
    <source>
        <dbReference type="HAMAP-Rule" id="MF_00228"/>
    </source>
</evidence>
<keyword evidence="9 11" id="KW-0460">Magnesium</keyword>
<feature type="region of interest" description="Disordered" evidence="12">
    <location>
        <begin position="1"/>
        <end position="20"/>
    </location>
</feature>
<comment type="pathway">
    <text evidence="3 11">Cofactor biosynthesis; thiamine diphosphate biosynthesis; 4-methyl-5-(2-phosphoethyl)-thiazole from 5-(2-hydroxyethyl)-4-methylthiazole: step 1/1.</text>
</comment>
<dbReference type="GO" id="GO:0004417">
    <property type="term" value="F:hydroxyethylthiazole kinase activity"/>
    <property type="evidence" value="ECO:0007669"/>
    <property type="project" value="UniProtKB-UniRule"/>
</dbReference>
<dbReference type="GO" id="GO:0009229">
    <property type="term" value="P:thiamine diphosphate biosynthetic process"/>
    <property type="evidence" value="ECO:0007669"/>
    <property type="project" value="UniProtKB-UniRule"/>
</dbReference>
<sequence>MDDARLSESGPPEGTDSEPGAVIELLRETAPLVQCVTNAVVVNFTANALLAVGASPVMADVPGEAGECVGAASALLVNLGTPSGEQREAMLEAAEAADASGTPWVLDPVGVGALGLRTAFAQRLIALRPTVVRGNASEILALTGSGAGGRGVDAADTVDAAIDAAVALSARTGSVVAVSGEVDAVVDGDRVVRVAGGSALLTRVTGGGCSLGAVVAAAVAAAGSGRAGSVTAHALYAVASERAAARAEGPGSFAVAFLDALAAATPDDLSAHAPRIAAAPPGDEARGGGA</sequence>
<dbReference type="PIRSF" id="PIRSF000513">
    <property type="entry name" value="Thz_kinase"/>
    <property type="match status" value="1"/>
</dbReference>
<dbReference type="GO" id="GO:0005524">
    <property type="term" value="F:ATP binding"/>
    <property type="evidence" value="ECO:0007669"/>
    <property type="project" value="UniProtKB-UniRule"/>
</dbReference>
<evidence type="ECO:0000256" key="5">
    <source>
        <dbReference type="ARBA" id="ARBA00022723"/>
    </source>
</evidence>
<dbReference type="AlphaFoldDB" id="A0AA97FJW5"/>
<evidence type="ECO:0000256" key="4">
    <source>
        <dbReference type="ARBA" id="ARBA00022679"/>
    </source>
</evidence>
<evidence type="ECO:0000256" key="2">
    <source>
        <dbReference type="ARBA" id="ARBA00001946"/>
    </source>
</evidence>
<dbReference type="EC" id="2.7.1.50" evidence="11"/>
<keyword evidence="10 11" id="KW-0784">Thiamine biosynthesis</keyword>
<feature type="binding site" evidence="11">
    <location>
        <position position="179"/>
    </location>
    <ligand>
        <name>ATP</name>
        <dbReference type="ChEBI" id="CHEBI:30616"/>
    </ligand>
</feature>
<reference evidence="13 14" key="1">
    <citation type="submission" date="2023-02" db="EMBL/GenBank/DDBJ databases">
        <title>Microbacterium betulae sp. nov., isolated from birch wood.</title>
        <authorList>
            <person name="Pasciak M."/>
            <person name="Pawlik K.J."/>
            <person name="Martynowski D."/>
            <person name="Laczmanski L."/>
            <person name="Ciekot J."/>
            <person name="Szponar B."/>
            <person name="Wojcik-Fatla A."/>
            <person name="Mackiewicz B."/>
            <person name="Farian E."/>
            <person name="Cholewa G."/>
            <person name="Cholewa A."/>
            <person name="Dutkiewicz J."/>
        </authorList>
    </citation>
    <scope>NUCLEOTIDE SEQUENCE [LARGE SCALE GENOMIC DNA]</scope>
    <source>
        <strain evidence="13 14">AB</strain>
    </source>
</reference>
<dbReference type="CDD" id="cd01170">
    <property type="entry name" value="THZ_kinase"/>
    <property type="match status" value="1"/>
</dbReference>
<evidence type="ECO:0000256" key="3">
    <source>
        <dbReference type="ARBA" id="ARBA00004868"/>
    </source>
</evidence>
<evidence type="ECO:0000313" key="13">
    <source>
        <dbReference type="EMBL" id="WOF24415.1"/>
    </source>
</evidence>
<dbReference type="InterPro" id="IPR029056">
    <property type="entry name" value="Ribokinase-like"/>
</dbReference>
<comment type="function">
    <text evidence="11">Catalyzes the phosphorylation of the hydroxyl group of 4-methyl-5-beta-hydroxyethylthiazole (THZ).</text>
</comment>
<dbReference type="Pfam" id="PF02110">
    <property type="entry name" value="HK"/>
    <property type="match status" value="1"/>
</dbReference>
<dbReference type="PRINTS" id="PR01099">
    <property type="entry name" value="HYETHTZKNASE"/>
</dbReference>
<dbReference type="GO" id="GO:0000287">
    <property type="term" value="F:magnesium ion binding"/>
    <property type="evidence" value="ECO:0007669"/>
    <property type="project" value="UniProtKB-UniRule"/>
</dbReference>
<protein>
    <recommendedName>
        <fullName evidence="11">Hydroxyethylthiazole kinase</fullName>
        <ecNumber evidence="11">2.7.1.50</ecNumber>
    </recommendedName>
    <alternativeName>
        <fullName evidence="11">4-methyl-5-beta-hydroxyethylthiazole kinase</fullName>
        <shortName evidence="11">TH kinase</shortName>
        <shortName evidence="11">Thz kinase</shortName>
    </alternativeName>
</protein>
<accession>A0AA97FJW5</accession>
<keyword evidence="5 11" id="KW-0479">Metal-binding</keyword>
<evidence type="ECO:0000256" key="6">
    <source>
        <dbReference type="ARBA" id="ARBA00022741"/>
    </source>
</evidence>
<keyword evidence="7 11" id="KW-0418">Kinase</keyword>
<dbReference type="HAMAP" id="MF_00228">
    <property type="entry name" value="Thz_kinase"/>
    <property type="match status" value="1"/>
</dbReference>
<keyword evidence="14" id="KW-1185">Reference proteome</keyword>
<dbReference type="NCBIfam" id="NF006830">
    <property type="entry name" value="PRK09355.1"/>
    <property type="match status" value="1"/>
</dbReference>
<name>A0AA97FJW5_9MICO</name>
<keyword evidence="4 11" id="KW-0808">Transferase</keyword>
<dbReference type="InterPro" id="IPR000417">
    <property type="entry name" value="Hyethyz_kinase"/>
</dbReference>
<organism evidence="13 14">
    <name type="scientific">Microbacterium betulae</name>
    <dbReference type="NCBI Taxonomy" id="2981139"/>
    <lineage>
        <taxon>Bacteria</taxon>
        <taxon>Bacillati</taxon>
        <taxon>Actinomycetota</taxon>
        <taxon>Actinomycetes</taxon>
        <taxon>Micrococcales</taxon>
        <taxon>Microbacteriaceae</taxon>
        <taxon>Microbacterium</taxon>
    </lineage>
</organism>
<gene>
    <name evidence="11 13" type="primary">thiM</name>
    <name evidence="13" type="ORF">N8K70_07050</name>
</gene>
<comment type="similarity">
    <text evidence="11">Belongs to the Thz kinase family.</text>
</comment>
<comment type="catalytic activity">
    <reaction evidence="1 11">
        <text>5-(2-hydroxyethyl)-4-methylthiazole + ATP = 4-methyl-5-(2-phosphooxyethyl)-thiazole + ADP + H(+)</text>
        <dbReference type="Rhea" id="RHEA:24212"/>
        <dbReference type="ChEBI" id="CHEBI:15378"/>
        <dbReference type="ChEBI" id="CHEBI:17957"/>
        <dbReference type="ChEBI" id="CHEBI:30616"/>
        <dbReference type="ChEBI" id="CHEBI:58296"/>
        <dbReference type="ChEBI" id="CHEBI:456216"/>
        <dbReference type="EC" id="2.7.1.50"/>
    </reaction>
</comment>
<evidence type="ECO:0000313" key="14">
    <source>
        <dbReference type="Proteomes" id="UP001305498"/>
    </source>
</evidence>
<proteinExistence type="inferred from homology"/>
<keyword evidence="8 11" id="KW-0067">ATP-binding</keyword>
<dbReference type="Proteomes" id="UP001305498">
    <property type="component" value="Chromosome"/>
</dbReference>
<feature type="binding site" evidence="11">
    <location>
        <position position="206"/>
    </location>
    <ligand>
        <name>substrate</name>
    </ligand>
</feature>
<comment type="cofactor">
    <cofactor evidence="2 11">
        <name>Mg(2+)</name>
        <dbReference type="ChEBI" id="CHEBI:18420"/>
    </cofactor>
</comment>
<evidence type="ECO:0000256" key="7">
    <source>
        <dbReference type="ARBA" id="ARBA00022777"/>
    </source>
</evidence>
<feature type="binding site" evidence="11">
    <location>
        <position position="133"/>
    </location>
    <ligand>
        <name>ATP</name>
        <dbReference type="ChEBI" id="CHEBI:30616"/>
    </ligand>
</feature>